<evidence type="ECO:0000259" key="9">
    <source>
        <dbReference type="Pfam" id="PF09335"/>
    </source>
</evidence>
<evidence type="ECO:0000256" key="6">
    <source>
        <dbReference type="ARBA" id="ARBA00023136"/>
    </source>
</evidence>
<dbReference type="InterPro" id="IPR032816">
    <property type="entry name" value="VTT_dom"/>
</dbReference>
<feature type="domain" description="VTT" evidence="9">
    <location>
        <begin position="73"/>
        <end position="200"/>
    </location>
</feature>
<dbReference type="STRING" id="574650.SAMN04487966_103232"/>
<keyword evidence="6 8" id="KW-0472">Membrane</keyword>
<keyword evidence="11" id="KW-1185">Reference proteome</keyword>
<dbReference type="AlphaFoldDB" id="A0A1I7MJN8"/>
<feature type="transmembrane region" description="Helical" evidence="8">
    <location>
        <begin position="177"/>
        <end position="203"/>
    </location>
</feature>
<reference evidence="10 11" key="1">
    <citation type="submission" date="2016-10" db="EMBL/GenBank/DDBJ databases">
        <authorList>
            <person name="de Groot N.N."/>
        </authorList>
    </citation>
    <scope>NUCLEOTIDE SEQUENCE [LARGE SCALE GENOMIC DNA]</scope>
    <source>
        <strain evidence="10 11">CGMCC 1.7054</strain>
    </source>
</reference>
<feature type="transmembrane region" description="Helical" evidence="8">
    <location>
        <begin position="215"/>
        <end position="233"/>
    </location>
</feature>
<evidence type="ECO:0000256" key="7">
    <source>
        <dbReference type="SAM" id="MobiDB-lite"/>
    </source>
</evidence>
<accession>A0A1I7MJN8</accession>
<keyword evidence="3" id="KW-1003">Cell membrane</keyword>
<evidence type="ECO:0000313" key="11">
    <source>
        <dbReference type="Proteomes" id="UP000198881"/>
    </source>
</evidence>
<comment type="similarity">
    <text evidence="2">Belongs to the DedA family.</text>
</comment>
<comment type="subcellular location">
    <subcellularLocation>
        <location evidence="1">Cell membrane</location>
        <topology evidence="1">Multi-pass membrane protein</topology>
    </subcellularLocation>
</comment>
<sequence length="294" mass="31444">MGAMSSSVSPLSALPAPAEVSAVVGNLPVATAAQDGGEVSYGWLGDIVVQVMEAIGPIGVALAVFLENIFPPIPSELILPLAGFTAANGSFGPWEAVIWATIGSVVGAVALYGIGAALGRRRMYRIADWLPLVDFEDVEKTERWFHKHGYWTVFLGRMVPIFRSLISIPAGIERMHLGLFTLLTLLGSALWNTIFVWGGYLLGESWHLVSDYADVFSNVVLAAVLLFLAWWIIARVLRNRRRAHDPNYVAPSADEAAARVDALLNDESLDLRSKGKGSKGSQGGAGQSGGSTRA</sequence>
<evidence type="ECO:0000256" key="2">
    <source>
        <dbReference type="ARBA" id="ARBA00010792"/>
    </source>
</evidence>
<evidence type="ECO:0000256" key="1">
    <source>
        <dbReference type="ARBA" id="ARBA00004651"/>
    </source>
</evidence>
<dbReference type="PANTHER" id="PTHR42709">
    <property type="entry name" value="ALKALINE PHOSPHATASE LIKE PROTEIN"/>
    <property type="match status" value="1"/>
</dbReference>
<dbReference type="InterPro" id="IPR051311">
    <property type="entry name" value="DedA_domain"/>
</dbReference>
<keyword evidence="4 8" id="KW-0812">Transmembrane</keyword>
<keyword evidence="5 8" id="KW-1133">Transmembrane helix</keyword>
<dbReference type="Pfam" id="PF09335">
    <property type="entry name" value="VTT_dom"/>
    <property type="match status" value="1"/>
</dbReference>
<dbReference type="PANTHER" id="PTHR42709:SF6">
    <property type="entry name" value="UNDECAPRENYL PHOSPHATE TRANSPORTER A"/>
    <property type="match status" value="1"/>
</dbReference>
<dbReference type="EMBL" id="FPCG01000003">
    <property type="protein sequence ID" value="SFV22158.1"/>
    <property type="molecule type" value="Genomic_DNA"/>
</dbReference>
<feature type="transmembrane region" description="Helical" evidence="8">
    <location>
        <begin position="97"/>
        <end position="118"/>
    </location>
</feature>
<protein>
    <submittedName>
        <fullName evidence="10">Membrane protein DedA, SNARE-associated domain</fullName>
    </submittedName>
</protein>
<name>A0A1I7MJN8_9MICC</name>
<evidence type="ECO:0000256" key="5">
    <source>
        <dbReference type="ARBA" id="ARBA00022989"/>
    </source>
</evidence>
<evidence type="ECO:0000256" key="8">
    <source>
        <dbReference type="SAM" id="Phobius"/>
    </source>
</evidence>
<dbReference type="GO" id="GO:0005886">
    <property type="term" value="C:plasma membrane"/>
    <property type="evidence" value="ECO:0007669"/>
    <property type="project" value="UniProtKB-SubCell"/>
</dbReference>
<evidence type="ECO:0000256" key="4">
    <source>
        <dbReference type="ARBA" id="ARBA00022692"/>
    </source>
</evidence>
<proteinExistence type="inferred from homology"/>
<dbReference type="Proteomes" id="UP000198881">
    <property type="component" value="Unassembled WGS sequence"/>
</dbReference>
<gene>
    <name evidence="10" type="ORF">SAMN04487966_103232</name>
</gene>
<feature type="region of interest" description="Disordered" evidence="7">
    <location>
        <begin position="271"/>
        <end position="294"/>
    </location>
</feature>
<evidence type="ECO:0000313" key="10">
    <source>
        <dbReference type="EMBL" id="SFV22158.1"/>
    </source>
</evidence>
<organism evidence="10 11">
    <name type="scientific">Micrococcus terreus</name>
    <dbReference type="NCBI Taxonomy" id="574650"/>
    <lineage>
        <taxon>Bacteria</taxon>
        <taxon>Bacillati</taxon>
        <taxon>Actinomycetota</taxon>
        <taxon>Actinomycetes</taxon>
        <taxon>Micrococcales</taxon>
        <taxon>Micrococcaceae</taxon>
        <taxon>Micrococcus</taxon>
    </lineage>
</organism>
<feature type="compositionally biased region" description="Gly residues" evidence="7">
    <location>
        <begin position="278"/>
        <end position="294"/>
    </location>
</feature>
<evidence type="ECO:0000256" key="3">
    <source>
        <dbReference type="ARBA" id="ARBA00022475"/>
    </source>
</evidence>